<evidence type="ECO:0000259" key="3">
    <source>
        <dbReference type="Pfam" id="PF03061"/>
    </source>
</evidence>
<evidence type="ECO:0000313" key="5">
    <source>
        <dbReference type="Proteomes" id="UP000564885"/>
    </source>
</evidence>
<sequence length="126" mass="13358">MALVFGAEIPFVDHCAIEEVGLFEGRTRLRMKLGPQHMNNIGIAHGGAICTLLDVAMGTAGRTYAGRPVMTLDMQVAFLSPGRAGVLTGEGRVVRGGRSILFCEAEVRDEAGELVAKSSGVFKPVK</sequence>
<feature type="domain" description="Thioesterase" evidence="3">
    <location>
        <begin position="42"/>
        <end position="115"/>
    </location>
</feature>
<dbReference type="Proteomes" id="UP000564885">
    <property type="component" value="Unassembled WGS sequence"/>
</dbReference>
<proteinExistence type="inferred from homology"/>
<comment type="caution">
    <text evidence="4">The sequence shown here is derived from an EMBL/GenBank/DDBJ whole genome shotgun (WGS) entry which is preliminary data.</text>
</comment>
<evidence type="ECO:0000313" key="4">
    <source>
        <dbReference type="EMBL" id="NNM75144.1"/>
    </source>
</evidence>
<dbReference type="InterPro" id="IPR003736">
    <property type="entry name" value="PAAI_dom"/>
</dbReference>
<protein>
    <submittedName>
        <fullName evidence="4">PaaI family thioesterase</fullName>
    </submittedName>
</protein>
<dbReference type="CDD" id="cd03443">
    <property type="entry name" value="PaaI_thioesterase"/>
    <property type="match status" value="1"/>
</dbReference>
<reference evidence="4 5" key="1">
    <citation type="submission" date="2020-04" db="EMBL/GenBank/DDBJ databases">
        <title>Enterovirga sp. isolate from soil.</title>
        <authorList>
            <person name="Chea S."/>
            <person name="Kim D.-U."/>
        </authorList>
    </citation>
    <scope>NUCLEOTIDE SEQUENCE [LARGE SCALE GENOMIC DNA]</scope>
    <source>
        <strain evidence="4 5">DB1703</strain>
    </source>
</reference>
<dbReference type="NCBIfam" id="TIGR00369">
    <property type="entry name" value="unchar_dom_1"/>
    <property type="match status" value="1"/>
</dbReference>
<organism evidence="4 5">
    <name type="scientific">Enterovirga aerilata</name>
    <dbReference type="NCBI Taxonomy" id="2730920"/>
    <lineage>
        <taxon>Bacteria</taxon>
        <taxon>Pseudomonadati</taxon>
        <taxon>Pseudomonadota</taxon>
        <taxon>Alphaproteobacteria</taxon>
        <taxon>Hyphomicrobiales</taxon>
        <taxon>Methylobacteriaceae</taxon>
        <taxon>Enterovirga</taxon>
    </lineage>
</organism>
<dbReference type="Gene3D" id="3.10.129.10">
    <property type="entry name" value="Hotdog Thioesterase"/>
    <property type="match status" value="1"/>
</dbReference>
<dbReference type="EMBL" id="JABEPP010000007">
    <property type="protein sequence ID" value="NNM75144.1"/>
    <property type="molecule type" value="Genomic_DNA"/>
</dbReference>
<accession>A0A849IB54</accession>
<comment type="similarity">
    <text evidence="1">Belongs to the thioesterase PaaI family.</text>
</comment>
<keyword evidence="2" id="KW-0378">Hydrolase</keyword>
<dbReference type="RefSeq" id="WP_171220638.1">
    <property type="nucleotide sequence ID" value="NZ_JABEPP010000007.1"/>
</dbReference>
<dbReference type="InterPro" id="IPR006683">
    <property type="entry name" value="Thioestr_dom"/>
</dbReference>
<dbReference type="SUPFAM" id="SSF54637">
    <property type="entry name" value="Thioesterase/thiol ester dehydrase-isomerase"/>
    <property type="match status" value="1"/>
</dbReference>
<dbReference type="GO" id="GO:0047617">
    <property type="term" value="F:fatty acyl-CoA hydrolase activity"/>
    <property type="evidence" value="ECO:0007669"/>
    <property type="project" value="InterPro"/>
</dbReference>
<dbReference type="InterPro" id="IPR039298">
    <property type="entry name" value="ACOT13"/>
</dbReference>
<dbReference type="PANTHER" id="PTHR21660:SF1">
    <property type="entry name" value="ACYL-COENZYME A THIOESTERASE 13"/>
    <property type="match status" value="1"/>
</dbReference>
<keyword evidence="5" id="KW-1185">Reference proteome</keyword>
<dbReference type="InterPro" id="IPR029069">
    <property type="entry name" value="HotDog_dom_sf"/>
</dbReference>
<dbReference type="AlphaFoldDB" id="A0A849IB54"/>
<evidence type="ECO:0000256" key="1">
    <source>
        <dbReference type="ARBA" id="ARBA00008324"/>
    </source>
</evidence>
<dbReference type="Pfam" id="PF03061">
    <property type="entry name" value="4HBT"/>
    <property type="match status" value="1"/>
</dbReference>
<evidence type="ECO:0000256" key="2">
    <source>
        <dbReference type="ARBA" id="ARBA00022801"/>
    </source>
</evidence>
<dbReference type="PANTHER" id="PTHR21660">
    <property type="entry name" value="THIOESTERASE SUPERFAMILY MEMBER-RELATED"/>
    <property type="match status" value="1"/>
</dbReference>
<name>A0A849IB54_9HYPH</name>
<gene>
    <name evidence="4" type="ORF">HJG44_22550</name>
</gene>